<keyword evidence="5" id="KW-0378">Hydrolase</keyword>
<dbReference type="GO" id="GO:0000166">
    <property type="term" value="F:nucleotide binding"/>
    <property type="evidence" value="ECO:0007669"/>
    <property type="project" value="UniProtKB-KW"/>
</dbReference>
<evidence type="ECO:0000256" key="8">
    <source>
        <dbReference type="ARBA" id="ARBA00057461"/>
    </source>
</evidence>
<dbReference type="InterPro" id="IPR036526">
    <property type="entry name" value="C-N_Hydrolase_sf"/>
</dbReference>
<dbReference type="PROSITE" id="PS50263">
    <property type="entry name" value="CN_HYDROLASE"/>
    <property type="match status" value="1"/>
</dbReference>
<feature type="active site" description="Tele-AMP-histidine intermediate" evidence="11">
    <location>
        <position position="402"/>
    </location>
</feature>
<evidence type="ECO:0000256" key="2">
    <source>
        <dbReference type="ARBA" id="ARBA00011881"/>
    </source>
</evidence>
<dbReference type="GO" id="GO:0016811">
    <property type="term" value="F:hydrolase activity, acting on carbon-nitrogen (but not peptide) bonds, in linear amides"/>
    <property type="evidence" value="ECO:0007669"/>
    <property type="project" value="InterPro"/>
</dbReference>
<dbReference type="PANTHER" id="PTHR23088:SF27">
    <property type="entry name" value="DEAMINATED GLUTATHIONE AMIDASE"/>
    <property type="match status" value="1"/>
</dbReference>
<keyword evidence="18" id="KW-1185">Reference proteome</keyword>
<feature type="site" description="Important for induction of apoptosis" evidence="13">
    <location>
        <position position="421"/>
    </location>
</feature>
<proteinExistence type="inferred from homology"/>
<evidence type="ECO:0000259" key="15">
    <source>
        <dbReference type="PROSITE" id="PS50263"/>
    </source>
</evidence>
<comment type="subunit">
    <text evidence="2">Homotetramer.</text>
</comment>
<dbReference type="InterPro" id="IPR003010">
    <property type="entry name" value="C-N_Hydrolase"/>
</dbReference>
<dbReference type="CDD" id="cd07572">
    <property type="entry name" value="nit"/>
    <property type="match status" value="1"/>
</dbReference>
<gene>
    <name evidence="17" type="ORF">ASIM_LOCUS37</name>
</gene>
<feature type="domain" description="HIT" evidence="16">
    <location>
        <begin position="308"/>
        <end position="415"/>
    </location>
</feature>
<dbReference type="EC" id="3.6.1.29" evidence="3"/>
<dbReference type="SUPFAM" id="SSF56317">
    <property type="entry name" value="Carbon-nitrogen hydrolase"/>
    <property type="match status" value="1"/>
</dbReference>
<evidence type="ECO:0000256" key="3">
    <source>
        <dbReference type="ARBA" id="ARBA00012377"/>
    </source>
</evidence>
<dbReference type="InterPro" id="IPR039383">
    <property type="entry name" value="FHIT"/>
</dbReference>
<evidence type="ECO:0000256" key="4">
    <source>
        <dbReference type="ARBA" id="ARBA00022741"/>
    </source>
</evidence>
<comment type="similarity">
    <text evidence="9">In the N-terminal section; belongs to the UPF0012 family.</text>
</comment>
<dbReference type="GO" id="GO:0047710">
    <property type="term" value="F:bis(5'-adenosyl)-triphosphatase activity"/>
    <property type="evidence" value="ECO:0007669"/>
    <property type="project" value="UniProtKB-EC"/>
</dbReference>
<evidence type="ECO:0000256" key="1">
    <source>
        <dbReference type="ARBA" id="ARBA00001936"/>
    </source>
</evidence>
<dbReference type="GO" id="GO:0006139">
    <property type="term" value="P:nucleobase-containing compound metabolic process"/>
    <property type="evidence" value="ECO:0007669"/>
    <property type="project" value="TreeGrafter"/>
</dbReference>
<evidence type="ECO:0000256" key="5">
    <source>
        <dbReference type="ARBA" id="ARBA00022801"/>
    </source>
</evidence>
<dbReference type="Proteomes" id="UP000267096">
    <property type="component" value="Unassembled WGS sequence"/>
</dbReference>
<comment type="caution">
    <text evidence="14">Lacks conserved residue(s) required for the propagation of feature annotation.</text>
</comment>
<feature type="binding site" evidence="12">
    <location>
        <position position="314"/>
    </location>
    <ligand>
        <name>substrate</name>
    </ligand>
</feature>
<dbReference type="PANTHER" id="PTHR23088">
    <property type="entry name" value="NITRILASE-RELATED"/>
    <property type="match status" value="1"/>
</dbReference>
<protein>
    <recommendedName>
        <fullName evidence="10">Nitrilase and fragile histidine triad fusion protein NitFhit</fullName>
        <ecNumber evidence="3">3.6.1.29</ecNumber>
    </recommendedName>
</protein>
<dbReference type="Pfam" id="PF00795">
    <property type="entry name" value="CN_hydrolase"/>
    <property type="match status" value="1"/>
</dbReference>
<evidence type="ECO:0000256" key="6">
    <source>
        <dbReference type="ARBA" id="ARBA00023268"/>
    </source>
</evidence>
<name>A0A0M3IY10_ANISI</name>
<keyword evidence="6" id="KW-0511">Multifunctional enzyme</keyword>
<dbReference type="PROSITE" id="PS00892">
    <property type="entry name" value="HIT_1"/>
    <property type="match status" value="1"/>
</dbReference>
<feature type="binding site" evidence="12">
    <location>
        <position position="333"/>
    </location>
    <ligand>
        <name>substrate</name>
    </ligand>
</feature>
<dbReference type="WBParaSite" id="ASIM_0000012201-mRNA-1">
    <property type="protein sequence ID" value="ASIM_0000012201-mRNA-1"/>
    <property type="gene ID" value="ASIM_0000012201"/>
</dbReference>
<dbReference type="SUPFAM" id="SSF54197">
    <property type="entry name" value="HIT-like"/>
    <property type="match status" value="1"/>
</dbReference>
<evidence type="ECO:0000256" key="9">
    <source>
        <dbReference type="ARBA" id="ARBA00061127"/>
    </source>
</evidence>
<feature type="binding site" evidence="12">
    <location>
        <position position="404"/>
    </location>
    <ligand>
        <name>substrate</name>
    </ligand>
</feature>
<comment type="cofactor">
    <cofactor evidence="1">
        <name>Mn(2+)</name>
        <dbReference type="ChEBI" id="CHEBI:29035"/>
    </cofactor>
</comment>
<evidence type="ECO:0000313" key="18">
    <source>
        <dbReference type="Proteomes" id="UP000267096"/>
    </source>
</evidence>
<evidence type="ECO:0000256" key="12">
    <source>
        <dbReference type="PIRSR" id="PIRSR639383-2"/>
    </source>
</evidence>
<evidence type="ECO:0000313" key="17">
    <source>
        <dbReference type="EMBL" id="VDK17303.1"/>
    </source>
</evidence>
<reference evidence="19" key="1">
    <citation type="submission" date="2017-02" db="UniProtKB">
        <authorList>
            <consortium name="WormBaseParasite"/>
        </authorList>
    </citation>
    <scope>IDENTIFICATION</scope>
</reference>
<dbReference type="OrthoDB" id="680339at2759"/>
<dbReference type="Gene3D" id="3.60.110.10">
    <property type="entry name" value="Carbon-nitrogen hydrolase"/>
    <property type="match status" value="1"/>
</dbReference>
<dbReference type="EMBL" id="UYRR01000007">
    <property type="protein sequence ID" value="VDK17303.1"/>
    <property type="molecule type" value="Genomic_DNA"/>
</dbReference>
<sequence length="466" mass="52861">MIFKSLYNGIRGMATQTLCSQRPSLIAVCQMTCTHDLEENFKTAMSMMERAKERDAKMVFFPECFDFVGRNREENISLAMSEDDEYIGRYKETAKKLRIWLSLGGFHNKDPENVRPPYNTHLIIDQNGNICGRYQKLHLFDLDIPGRVRLMESEFSGAGHKMVSPVQTPIGLVAMGICYDVRFAELAIWNRLEGAQILTYPSAFTVNTGLAHWESLLRTRAIETQCYVVAAAQTGRHSDKRSSYGHSMVIDPWGAIVAQCSENVGMCFAEISLPYLNEVRTMQPVFAHRRNDLYSVIACKDRPIGHEPFSFGDHLIETCVVFYRSKYSFAFVNRSPVLPGHVLVSPIRKASRLTDLLDAETADLFIVAKKVQAMIESHYKTSSSSVCVQDGPDAGQTVDQVHVHILPRKKGDFGKNPDKFYEALAEHDKKPEEDRKMRPQSEMAEEAAVYRRLLDVDEMTNEVNHV</sequence>
<evidence type="ECO:0000256" key="11">
    <source>
        <dbReference type="PIRSR" id="PIRSR639383-1"/>
    </source>
</evidence>
<dbReference type="CDD" id="cd01275">
    <property type="entry name" value="FHIT"/>
    <property type="match status" value="1"/>
</dbReference>
<evidence type="ECO:0000256" key="14">
    <source>
        <dbReference type="PROSITE-ProRule" id="PRU00464"/>
    </source>
</evidence>
<feature type="binding site" evidence="12">
    <location>
        <begin position="395"/>
        <end position="398"/>
    </location>
    <ligand>
        <name>substrate</name>
    </ligand>
</feature>
<comment type="function">
    <text evidence="8">Cleaves A-5'-PPP-5'A to yield AMP and ADP.</text>
</comment>
<evidence type="ECO:0000259" key="16">
    <source>
        <dbReference type="PROSITE" id="PS51084"/>
    </source>
</evidence>
<dbReference type="Gene3D" id="3.30.428.10">
    <property type="entry name" value="HIT-like"/>
    <property type="match status" value="1"/>
</dbReference>
<evidence type="ECO:0000256" key="7">
    <source>
        <dbReference type="ARBA" id="ARBA00047780"/>
    </source>
</evidence>
<dbReference type="InterPro" id="IPR045254">
    <property type="entry name" value="Nit1/2_C-N_Hydrolase"/>
</dbReference>
<dbReference type="FunFam" id="3.30.428.10:FF:000011">
    <property type="entry name" value="Fragile histidine triad"/>
    <property type="match status" value="1"/>
</dbReference>
<reference evidence="17 18" key="2">
    <citation type="submission" date="2018-11" db="EMBL/GenBank/DDBJ databases">
        <authorList>
            <consortium name="Pathogen Informatics"/>
        </authorList>
    </citation>
    <scope>NUCLEOTIDE SEQUENCE [LARGE SCALE GENOMIC DNA]</scope>
</reference>
<accession>A0A0M3IY10</accession>
<dbReference type="InterPro" id="IPR011146">
    <property type="entry name" value="HIT-like"/>
</dbReference>
<feature type="binding site" evidence="12">
    <location>
        <position position="389"/>
    </location>
    <ligand>
        <name>substrate</name>
    </ligand>
</feature>
<keyword evidence="4" id="KW-0547">Nucleotide-binding</keyword>
<dbReference type="FunFam" id="3.60.110.10:FF:000005">
    <property type="entry name" value="nitrilase homolog 1 isoform X1"/>
    <property type="match status" value="1"/>
</dbReference>
<dbReference type="InterPro" id="IPR036265">
    <property type="entry name" value="HIT-like_sf"/>
</dbReference>
<evidence type="ECO:0000256" key="10">
    <source>
        <dbReference type="ARBA" id="ARBA00069577"/>
    </source>
</evidence>
<dbReference type="Pfam" id="PF01230">
    <property type="entry name" value="HIT"/>
    <property type="match status" value="1"/>
</dbReference>
<evidence type="ECO:0000256" key="13">
    <source>
        <dbReference type="PIRSR" id="PIRSR639383-3"/>
    </source>
</evidence>
<dbReference type="PROSITE" id="PS51084">
    <property type="entry name" value="HIT_2"/>
    <property type="match status" value="1"/>
</dbReference>
<evidence type="ECO:0000313" key="19">
    <source>
        <dbReference type="WBParaSite" id="ASIM_0000012201-mRNA-1"/>
    </source>
</evidence>
<dbReference type="AlphaFoldDB" id="A0A0M3IY10"/>
<dbReference type="InterPro" id="IPR019808">
    <property type="entry name" value="Histidine_triad_CS"/>
</dbReference>
<organism evidence="19">
    <name type="scientific">Anisakis simplex</name>
    <name type="common">Herring worm</name>
    <dbReference type="NCBI Taxonomy" id="6269"/>
    <lineage>
        <taxon>Eukaryota</taxon>
        <taxon>Metazoa</taxon>
        <taxon>Ecdysozoa</taxon>
        <taxon>Nematoda</taxon>
        <taxon>Chromadorea</taxon>
        <taxon>Rhabditida</taxon>
        <taxon>Spirurina</taxon>
        <taxon>Ascaridomorpha</taxon>
        <taxon>Ascaridoidea</taxon>
        <taxon>Anisakidae</taxon>
        <taxon>Anisakis</taxon>
        <taxon>Anisakis simplex complex</taxon>
    </lineage>
</organism>
<feature type="domain" description="CN hydrolase" evidence="15">
    <location>
        <begin position="24"/>
        <end position="273"/>
    </location>
</feature>
<comment type="catalytic activity">
    <reaction evidence="7">
        <text>P(1),P(3)-bis(5'-adenosyl) triphosphate + H2O = AMP + ADP + 2 H(+)</text>
        <dbReference type="Rhea" id="RHEA:13893"/>
        <dbReference type="ChEBI" id="CHEBI:15377"/>
        <dbReference type="ChEBI" id="CHEBI:15378"/>
        <dbReference type="ChEBI" id="CHEBI:58529"/>
        <dbReference type="ChEBI" id="CHEBI:456215"/>
        <dbReference type="ChEBI" id="CHEBI:456216"/>
        <dbReference type="EC" id="3.6.1.29"/>
    </reaction>
</comment>